<dbReference type="Pfam" id="PF20466">
    <property type="entry name" value="MmeI_TRD"/>
    <property type="match status" value="1"/>
</dbReference>
<dbReference type="EMBL" id="CP021366">
    <property type="protein sequence ID" value="ART59173.1"/>
    <property type="molecule type" value="Genomic_DNA"/>
</dbReference>
<comment type="catalytic activity">
    <reaction evidence="4">
        <text>a 2'-deoxyadenosine in DNA + S-adenosyl-L-methionine = an N(6)-methyl-2'-deoxyadenosine in DNA + S-adenosyl-L-homocysteine + H(+)</text>
        <dbReference type="Rhea" id="RHEA:15197"/>
        <dbReference type="Rhea" id="RHEA-COMP:12418"/>
        <dbReference type="Rhea" id="RHEA-COMP:12419"/>
        <dbReference type="ChEBI" id="CHEBI:15378"/>
        <dbReference type="ChEBI" id="CHEBI:57856"/>
        <dbReference type="ChEBI" id="CHEBI:59789"/>
        <dbReference type="ChEBI" id="CHEBI:90615"/>
        <dbReference type="ChEBI" id="CHEBI:90616"/>
        <dbReference type="EC" id="2.1.1.72"/>
    </reaction>
</comment>
<dbReference type="PRINTS" id="PR00507">
    <property type="entry name" value="N12N6MTFRASE"/>
</dbReference>
<feature type="domain" description="MmeI-like DNA-methyltransferase" evidence="9">
    <location>
        <begin position="410"/>
        <end position="698"/>
    </location>
</feature>
<evidence type="ECO:0000259" key="8">
    <source>
        <dbReference type="Pfam" id="PF20466"/>
    </source>
</evidence>
<evidence type="ECO:0000256" key="3">
    <source>
        <dbReference type="ARBA" id="ARBA00022679"/>
    </source>
</evidence>
<dbReference type="Proteomes" id="UP000194440">
    <property type="component" value="Chromosome"/>
</dbReference>
<organism evidence="10 11">
    <name type="scientific">Acidovorax carolinensis</name>
    <dbReference type="NCBI Taxonomy" id="553814"/>
    <lineage>
        <taxon>Bacteria</taxon>
        <taxon>Pseudomonadati</taxon>
        <taxon>Pseudomonadota</taxon>
        <taxon>Betaproteobacteria</taxon>
        <taxon>Burkholderiales</taxon>
        <taxon>Comamonadaceae</taxon>
        <taxon>Acidovorax</taxon>
    </lineage>
</organism>
<dbReference type="PANTHER" id="PTHR33841:SF1">
    <property type="entry name" value="DNA METHYLTRANSFERASE A"/>
    <property type="match status" value="1"/>
</dbReference>
<protein>
    <recommendedName>
        <fullName evidence="1">site-specific DNA-methyltransferase (adenine-specific)</fullName>
        <ecNumber evidence="1">2.1.1.72</ecNumber>
    </recommendedName>
</protein>
<dbReference type="InterPro" id="IPR029063">
    <property type="entry name" value="SAM-dependent_MTases_sf"/>
</dbReference>
<dbReference type="PANTHER" id="PTHR33841">
    <property type="entry name" value="DNA METHYLTRANSFERASE YEEA-RELATED"/>
    <property type="match status" value="1"/>
</dbReference>
<dbReference type="Pfam" id="PF20464">
    <property type="entry name" value="MmeI_N"/>
    <property type="match status" value="1"/>
</dbReference>
<evidence type="ECO:0000259" key="9">
    <source>
        <dbReference type="Pfam" id="PF20473"/>
    </source>
</evidence>
<dbReference type="EC" id="2.1.1.72" evidence="1"/>
<evidence type="ECO:0000256" key="4">
    <source>
        <dbReference type="ARBA" id="ARBA00047942"/>
    </source>
</evidence>
<dbReference type="OrthoDB" id="9782445at2"/>
<feature type="region of interest" description="Disordered" evidence="5">
    <location>
        <begin position="1086"/>
        <end position="1113"/>
    </location>
</feature>
<dbReference type="GO" id="GO:0009007">
    <property type="term" value="F:site-specific DNA-methyltransferase (adenine-specific) activity"/>
    <property type="evidence" value="ECO:0007669"/>
    <property type="project" value="UniProtKB-EC"/>
</dbReference>
<evidence type="ECO:0000313" key="10">
    <source>
        <dbReference type="EMBL" id="ART59173.1"/>
    </source>
</evidence>
<dbReference type="InterPro" id="IPR002052">
    <property type="entry name" value="DNA_methylase_N6_adenine_CS"/>
</dbReference>
<feature type="domain" description="MmeI-like N-terminal" evidence="6">
    <location>
        <begin position="15"/>
        <end position="210"/>
    </location>
</feature>
<evidence type="ECO:0000259" key="6">
    <source>
        <dbReference type="Pfam" id="PF20464"/>
    </source>
</evidence>
<keyword evidence="11" id="KW-1185">Reference proteome</keyword>
<dbReference type="RefSeq" id="WP_086927344.1">
    <property type="nucleotide sequence ID" value="NZ_CP021366.1"/>
</dbReference>
<dbReference type="InterPro" id="IPR046816">
    <property type="entry name" value="MmeI_Mtase"/>
</dbReference>
<reference evidence="10" key="1">
    <citation type="submission" date="2017-05" db="EMBL/GenBank/DDBJ databases">
        <title>Polyphasic characterization of four soil-derived phenanthrene-degrading Acidovorax strains and proposal of Acidovorax phenanthrenivorans sp. nov.</title>
        <authorList>
            <person name="Singleton D."/>
            <person name="Lee J."/>
            <person name="Dickey A.N."/>
            <person name="Stroud A."/>
            <person name="Scholl E.H."/>
            <person name="Wright F.A."/>
            <person name="Aitken M.D."/>
        </authorList>
    </citation>
    <scope>NUCLEOTIDE SEQUENCE</scope>
    <source>
        <strain evidence="10">P4</strain>
    </source>
</reference>
<proteinExistence type="predicted"/>
<evidence type="ECO:0000256" key="5">
    <source>
        <dbReference type="SAM" id="MobiDB-lite"/>
    </source>
</evidence>
<dbReference type="AlphaFoldDB" id="A0A240UDM4"/>
<keyword evidence="3" id="KW-0808">Transferase</keyword>
<evidence type="ECO:0000313" key="11">
    <source>
        <dbReference type="Proteomes" id="UP000194440"/>
    </source>
</evidence>
<dbReference type="InterPro" id="IPR046820">
    <property type="entry name" value="MmeI_TRD"/>
</dbReference>
<dbReference type="InterPro" id="IPR050953">
    <property type="entry name" value="N4_N6_ade-DNA_methylase"/>
</dbReference>
<dbReference type="InterPro" id="IPR046817">
    <property type="entry name" value="MmeI_N"/>
</dbReference>
<dbReference type="KEGG" id="acip:CBP36_10230"/>
<evidence type="ECO:0000256" key="2">
    <source>
        <dbReference type="ARBA" id="ARBA00022603"/>
    </source>
</evidence>
<keyword evidence="2 10" id="KW-0489">Methyltransferase</keyword>
<dbReference type="Gene3D" id="3.40.50.150">
    <property type="entry name" value="Vaccinia Virus protein VP39"/>
    <property type="match status" value="1"/>
</dbReference>
<dbReference type="PROSITE" id="PS00092">
    <property type="entry name" value="N6_MTASE"/>
    <property type="match status" value="1"/>
</dbReference>
<evidence type="ECO:0000256" key="1">
    <source>
        <dbReference type="ARBA" id="ARBA00011900"/>
    </source>
</evidence>
<name>A0A240UDM4_9BURK</name>
<feature type="compositionally biased region" description="Basic and acidic residues" evidence="5">
    <location>
        <begin position="1095"/>
        <end position="1105"/>
    </location>
</feature>
<dbReference type="SUPFAM" id="SSF53335">
    <property type="entry name" value="S-adenosyl-L-methionine-dependent methyltransferases"/>
    <property type="match status" value="1"/>
</dbReference>
<dbReference type="REBASE" id="202155">
    <property type="entry name" value="AspP4ORF10230P"/>
</dbReference>
<dbReference type="Pfam" id="PF20473">
    <property type="entry name" value="MmeI_Mtase"/>
    <property type="match status" value="1"/>
</dbReference>
<dbReference type="Pfam" id="PF20465">
    <property type="entry name" value="MmeI_hel"/>
    <property type="match status" value="1"/>
</dbReference>
<feature type="domain" description="MmeI-like helicase spacer" evidence="7">
    <location>
        <begin position="235"/>
        <end position="305"/>
    </location>
</feature>
<feature type="domain" description="MmeI-like target recognition" evidence="8">
    <location>
        <begin position="821"/>
        <end position="945"/>
    </location>
</feature>
<dbReference type="InterPro" id="IPR046819">
    <property type="entry name" value="MmeI_hel"/>
</dbReference>
<evidence type="ECO:0000259" key="7">
    <source>
        <dbReference type="Pfam" id="PF20465"/>
    </source>
</evidence>
<gene>
    <name evidence="10" type="ORF">CBP36_10230</name>
</gene>
<sequence>MTSTATAAIDATATHAFIQRWQHNTASELATAQSFVMDLCALLGVDKPHPTPEQTYMFERPVTFAHGDGSTSAGRIDCYRRGHFVLEAKKLKAGSHTKGFDDGLLRARSQGEAYARALPGAEGRPPFVLVVDVGTVIEVYAEFSKTGGTYTPFPDPRSHRLQLTDLARPEVQDRLRRIWTDPDSLNPARISAQVTRDVAALLAQLAKSLEGNGANIKTNQPLAQSQQAQAAPEVVAAYLTRCLFSMFAEDVELLPKGAFLGLLQTHRDDPATLQHMLRILWADMDRGGFSAALAKPVLHFNGKLFKGAGKDGYSLLLTPEQIDLLIAAAKSNWREVEPAIFGTLLERALDPAERHALGAHYTPRAYVERLVLPTVIEPLRADWANAQAAALVLAHEAAALQGKAMEAKLAEARAEVKKFHHQLCTTRVLDPACGSANFLYVTLEHLKRLEGEVVNQLEALGHTQDQLGFEGETVTLQQLRGIELNERAAALAELVLWIGYLQWHIRTRGNAAVAEPVVHNYGNIECRDAVLAWDAQELAYDEAGQLLSRWDGTTFKTHPVTGEQVPDEAAQVPQWRYVGARQAQWPQADFIVGNPPFIGNKRMRDALGDGYVQALRGAWPEIPESADFVMFWWHHAAAQVAAGHTRRMGLITTNSLTMIFNRRVVQAALDQGTHLEMAIADHPWVDSANGAAVRIAMTVLAKGSDEGKLLTVTHEQPGEHGEVMVTLTTQTGLVHADLAVGANVAAAQKLQAMAGLSVNGMMRAGEGFLVTPEQAQGLGLGRTPGLEKLIFDFRNGRDLTDAPRGIKVIDAFGLTAEQLREQFPAVYQWLLERVKPERDQNNRARLREHWWVFAEPRKTLRAALQGMPRYIATVETTKHRVFQFLPISVLPEHKLVAIALDDAFSLGVLSSKFHCTWALATGGFLGVGNDPVYSKSRCFDTFPFPFEDTGLTPALRERIAQLAEQIDAHRKRVLAPEAGNTGLTLTGIYNVLVALREGRALTAKEKTQHAQGLVGVLRELHDELDAAVLAAYGLPATASTDDILAHLVQLNTRRAAEEAQGRVRWLRPAFQYPQNSLQKQELLPQEDQAPEADFDSEKQLSKPEQTKPAQHPWPATLPEQVRAVADVLAASPIPLTLNAIEQRFKGRGPWKKGLPTLLQTLEALGRAQAVATGGEVAWRG</sequence>
<dbReference type="GO" id="GO:0003676">
    <property type="term" value="F:nucleic acid binding"/>
    <property type="evidence" value="ECO:0007669"/>
    <property type="project" value="InterPro"/>
</dbReference>
<accession>A0A240UDM4</accession>
<dbReference type="GO" id="GO:0032259">
    <property type="term" value="P:methylation"/>
    <property type="evidence" value="ECO:0007669"/>
    <property type="project" value="UniProtKB-KW"/>
</dbReference>